<gene>
    <name evidence="1" type="ORF">HKW66_Vig0085830</name>
</gene>
<name>A0A8T0KGX0_PHAAN</name>
<proteinExistence type="predicted"/>
<sequence length="159" mass="18638">MPHWQHNANPEGLHTEERFDGIREHVDESRGQNHPRRQRPWHPRGLLFDGVANGGGEALWGLRELKACVREEKVARSFVVWMFDGVACDITILMVMVVEARDDDEWLLMVVWWRDEVARVWVLMVEVRDGGWRQLGFLRRRLHSDMVASRRGIALAVRH</sequence>
<dbReference type="AlphaFoldDB" id="A0A8T0KGX0"/>
<accession>A0A8T0KGX0</accession>
<dbReference type="Proteomes" id="UP000743370">
    <property type="component" value="Unassembled WGS sequence"/>
</dbReference>
<reference evidence="1 2" key="1">
    <citation type="submission" date="2020-05" db="EMBL/GenBank/DDBJ databases">
        <title>Vigna angularis (adzuki bean) Var. LongXiaoDou No. 4 denovo assembly.</title>
        <authorList>
            <person name="Xiang H."/>
        </authorList>
    </citation>
    <scope>NUCLEOTIDE SEQUENCE [LARGE SCALE GENOMIC DNA]</scope>
    <source>
        <tissue evidence="1">Leaf</tissue>
    </source>
</reference>
<evidence type="ECO:0000313" key="2">
    <source>
        <dbReference type="Proteomes" id="UP000743370"/>
    </source>
</evidence>
<protein>
    <submittedName>
        <fullName evidence="1">Uncharacterized protein</fullName>
    </submittedName>
</protein>
<evidence type="ECO:0000313" key="1">
    <source>
        <dbReference type="EMBL" id="KAG2398936.1"/>
    </source>
</evidence>
<dbReference type="EMBL" id="JABFOF010000004">
    <property type="protein sequence ID" value="KAG2398936.1"/>
    <property type="molecule type" value="Genomic_DNA"/>
</dbReference>
<comment type="caution">
    <text evidence="1">The sequence shown here is derived from an EMBL/GenBank/DDBJ whole genome shotgun (WGS) entry which is preliminary data.</text>
</comment>
<organism evidence="1 2">
    <name type="scientific">Phaseolus angularis</name>
    <name type="common">Azuki bean</name>
    <name type="synonym">Vigna angularis</name>
    <dbReference type="NCBI Taxonomy" id="3914"/>
    <lineage>
        <taxon>Eukaryota</taxon>
        <taxon>Viridiplantae</taxon>
        <taxon>Streptophyta</taxon>
        <taxon>Embryophyta</taxon>
        <taxon>Tracheophyta</taxon>
        <taxon>Spermatophyta</taxon>
        <taxon>Magnoliopsida</taxon>
        <taxon>eudicotyledons</taxon>
        <taxon>Gunneridae</taxon>
        <taxon>Pentapetalae</taxon>
        <taxon>rosids</taxon>
        <taxon>fabids</taxon>
        <taxon>Fabales</taxon>
        <taxon>Fabaceae</taxon>
        <taxon>Papilionoideae</taxon>
        <taxon>50 kb inversion clade</taxon>
        <taxon>NPAAA clade</taxon>
        <taxon>indigoferoid/millettioid clade</taxon>
        <taxon>Phaseoleae</taxon>
        <taxon>Vigna</taxon>
    </lineage>
</organism>